<comment type="subcellular location">
    <subcellularLocation>
        <location evidence="1 7">Cell membrane</location>
        <topology evidence="1 7">Multi-pass membrane protein</topology>
    </subcellularLocation>
</comment>
<dbReference type="EMBL" id="JAFBCF010000001">
    <property type="protein sequence ID" value="MBM7799465.1"/>
    <property type="molecule type" value="Genomic_DNA"/>
</dbReference>
<evidence type="ECO:0000259" key="8">
    <source>
        <dbReference type="PROSITE" id="PS50928"/>
    </source>
</evidence>
<sequence>MSAQRVSGADRPRKFRMTRQARVEARAGYLFLLPNLLGFLIFSLVPIAACLALTFTKWNLILPPAFTGGKNYQQMVSDQLFWKTLGNTAYYTIGAVPIAIFIAFWLALLLNRGMRGVKFFRTIYFLPYVTLTVAIAIVWSWIYNPDLGLINYVVGLFGIDGPDWLQSPTWAMPAIIIMSDWKGIGYPMLIFLAALQGVPEEYYESAKIDGANWLQRVTHVTVPTIAPATFYIIVISFIGAMQGFDQFYVMTKGGPAYATTTIVMYIYQQGFQWFNMGYAATLAVALFLVISLITALMWRVNSRGPSLSAN</sequence>
<dbReference type="SUPFAM" id="SSF161098">
    <property type="entry name" value="MetI-like"/>
    <property type="match status" value="1"/>
</dbReference>
<keyword evidence="5 7" id="KW-1133">Transmembrane helix</keyword>
<protein>
    <submittedName>
        <fullName evidence="9">Multiple sugar transport system permease protein</fullName>
    </submittedName>
</protein>
<name>A0ABS2RKD2_9ACTN</name>
<keyword evidence="4 7" id="KW-0812">Transmembrane</keyword>
<feature type="transmembrane region" description="Helical" evidence="7">
    <location>
        <begin position="273"/>
        <end position="298"/>
    </location>
</feature>
<dbReference type="InterPro" id="IPR051393">
    <property type="entry name" value="ABC_transporter_permease"/>
</dbReference>
<reference evidence="9 10" key="1">
    <citation type="submission" date="2021-01" db="EMBL/GenBank/DDBJ databases">
        <title>Sequencing the genomes of 1000 actinobacteria strains.</title>
        <authorList>
            <person name="Klenk H.-P."/>
        </authorList>
    </citation>
    <scope>NUCLEOTIDE SEQUENCE [LARGE SCALE GENOMIC DNA]</scope>
    <source>
        <strain evidence="9 10">DSM 18662</strain>
    </source>
</reference>
<keyword evidence="6 7" id="KW-0472">Membrane</keyword>
<accession>A0ABS2RKD2</accession>
<keyword evidence="9" id="KW-0762">Sugar transport</keyword>
<evidence type="ECO:0000256" key="4">
    <source>
        <dbReference type="ARBA" id="ARBA00022692"/>
    </source>
</evidence>
<dbReference type="InterPro" id="IPR000515">
    <property type="entry name" value="MetI-like"/>
</dbReference>
<evidence type="ECO:0000313" key="10">
    <source>
        <dbReference type="Proteomes" id="UP000704762"/>
    </source>
</evidence>
<feature type="transmembrane region" description="Helical" evidence="7">
    <location>
        <begin position="122"/>
        <end position="142"/>
    </location>
</feature>
<evidence type="ECO:0000256" key="2">
    <source>
        <dbReference type="ARBA" id="ARBA00022448"/>
    </source>
</evidence>
<dbReference type="InterPro" id="IPR035906">
    <property type="entry name" value="MetI-like_sf"/>
</dbReference>
<dbReference type="PANTHER" id="PTHR30193:SF37">
    <property type="entry name" value="INNER MEMBRANE ABC TRANSPORTER PERMEASE PROTEIN YCJO"/>
    <property type="match status" value="1"/>
</dbReference>
<comment type="caution">
    <text evidence="9">The sequence shown here is derived from an EMBL/GenBank/DDBJ whole genome shotgun (WGS) entry which is preliminary data.</text>
</comment>
<dbReference type="CDD" id="cd06261">
    <property type="entry name" value="TM_PBP2"/>
    <property type="match status" value="1"/>
</dbReference>
<dbReference type="PROSITE" id="PS50928">
    <property type="entry name" value="ABC_TM1"/>
    <property type="match status" value="1"/>
</dbReference>
<dbReference type="Proteomes" id="UP000704762">
    <property type="component" value="Unassembled WGS sequence"/>
</dbReference>
<evidence type="ECO:0000313" key="9">
    <source>
        <dbReference type="EMBL" id="MBM7799465.1"/>
    </source>
</evidence>
<evidence type="ECO:0000256" key="7">
    <source>
        <dbReference type="RuleBase" id="RU363032"/>
    </source>
</evidence>
<comment type="similarity">
    <text evidence="7">Belongs to the binding-protein-dependent transport system permease family.</text>
</comment>
<dbReference type="Pfam" id="PF00528">
    <property type="entry name" value="BPD_transp_1"/>
    <property type="match status" value="1"/>
</dbReference>
<evidence type="ECO:0000256" key="5">
    <source>
        <dbReference type="ARBA" id="ARBA00022989"/>
    </source>
</evidence>
<feature type="transmembrane region" description="Helical" evidence="7">
    <location>
        <begin position="89"/>
        <end position="110"/>
    </location>
</feature>
<evidence type="ECO:0000256" key="1">
    <source>
        <dbReference type="ARBA" id="ARBA00004651"/>
    </source>
</evidence>
<proteinExistence type="inferred from homology"/>
<dbReference type="RefSeq" id="WP_204918248.1">
    <property type="nucleotide sequence ID" value="NZ_BAAAQP010000003.1"/>
</dbReference>
<keyword evidence="3" id="KW-1003">Cell membrane</keyword>
<dbReference type="PANTHER" id="PTHR30193">
    <property type="entry name" value="ABC TRANSPORTER PERMEASE PROTEIN"/>
    <property type="match status" value="1"/>
</dbReference>
<feature type="transmembrane region" description="Helical" evidence="7">
    <location>
        <begin position="247"/>
        <end position="267"/>
    </location>
</feature>
<evidence type="ECO:0000256" key="3">
    <source>
        <dbReference type="ARBA" id="ARBA00022475"/>
    </source>
</evidence>
<feature type="domain" description="ABC transmembrane type-1" evidence="8">
    <location>
        <begin position="85"/>
        <end position="297"/>
    </location>
</feature>
<keyword evidence="10" id="KW-1185">Reference proteome</keyword>
<feature type="transmembrane region" description="Helical" evidence="7">
    <location>
        <begin position="220"/>
        <end position="240"/>
    </location>
</feature>
<dbReference type="Gene3D" id="1.10.3720.10">
    <property type="entry name" value="MetI-like"/>
    <property type="match status" value="1"/>
</dbReference>
<organism evidence="9 10">
    <name type="scientific">Microlunatus panaciterrae</name>
    <dbReference type="NCBI Taxonomy" id="400768"/>
    <lineage>
        <taxon>Bacteria</taxon>
        <taxon>Bacillati</taxon>
        <taxon>Actinomycetota</taxon>
        <taxon>Actinomycetes</taxon>
        <taxon>Propionibacteriales</taxon>
        <taxon>Propionibacteriaceae</taxon>
        <taxon>Microlunatus</taxon>
    </lineage>
</organism>
<evidence type="ECO:0000256" key="6">
    <source>
        <dbReference type="ARBA" id="ARBA00023136"/>
    </source>
</evidence>
<keyword evidence="2 7" id="KW-0813">Transport</keyword>
<gene>
    <name evidence="9" type="ORF">JOE57_002386</name>
</gene>
<feature type="transmembrane region" description="Helical" evidence="7">
    <location>
        <begin position="29"/>
        <end position="55"/>
    </location>
</feature>